<dbReference type="Proteomes" id="UP000015103">
    <property type="component" value="Unassembled WGS sequence"/>
</dbReference>
<dbReference type="GO" id="GO:0016787">
    <property type="term" value="F:hydrolase activity"/>
    <property type="evidence" value="ECO:0007669"/>
    <property type="project" value="UniProtKB-KW"/>
</dbReference>
<evidence type="ECO:0000256" key="3">
    <source>
        <dbReference type="ARBA" id="ARBA00022801"/>
    </source>
</evidence>
<dbReference type="SUPFAM" id="SSF52777">
    <property type="entry name" value="CoA-dependent acyltransferases"/>
    <property type="match status" value="1"/>
</dbReference>
<dbReference type="STRING" id="13249.T1HWF9"/>
<dbReference type="eggNOG" id="KOG2737">
    <property type="taxonomic scope" value="Eukaryota"/>
</dbReference>
<dbReference type="VEuPathDB" id="VectorBase:RPRC008379"/>
<dbReference type="InterPro" id="IPR042231">
    <property type="entry name" value="Cho/carn_acyl_trans_2"/>
</dbReference>
<protein>
    <recommendedName>
        <fullName evidence="11">Peptidase M24 domain-containing protein</fullName>
    </recommendedName>
</protein>
<dbReference type="Gene3D" id="1.10.275.20">
    <property type="entry name" value="Choline/Carnitine o-acyltransferase"/>
    <property type="match status" value="1"/>
</dbReference>
<dbReference type="UniPathway" id="UPA00659"/>
<evidence type="ECO:0000313" key="9">
    <source>
        <dbReference type="EnsemblMetazoa" id="RPRC008379-PA"/>
    </source>
</evidence>
<evidence type="ECO:0008006" key="11">
    <source>
        <dbReference type="Google" id="ProtNLM"/>
    </source>
</evidence>
<dbReference type="Gene3D" id="3.30.559.70">
    <property type="entry name" value="Choline/Carnitine o-acyltransferase, domain 2"/>
    <property type="match status" value="1"/>
</dbReference>
<comment type="catalytic activity">
    <reaction evidence="5">
        <text>4,8-dimethylnonanoyl-CoA + (R)-carnitine = O-4,8-dimethylnonanoyl-(R)-carnitine + CoA</text>
        <dbReference type="Rhea" id="RHEA:44860"/>
        <dbReference type="ChEBI" id="CHEBI:16347"/>
        <dbReference type="ChEBI" id="CHEBI:57287"/>
        <dbReference type="ChEBI" id="CHEBI:77061"/>
        <dbReference type="ChEBI" id="CHEBI:84654"/>
    </reaction>
</comment>
<dbReference type="SUPFAM" id="SSF55920">
    <property type="entry name" value="Creatinase/aminopeptidase"/>
    <property type="match status" value="1"/>
</dbReference>
<evidence type="ECO:0000259" key="7">
    <source>
        <dbReference type="Pfam" id="PF00557"/>
    </source>
</evidence>
<keyword evidence="2 6" id="KW-0479">Metal-binding</keyword>
<organism evidence="9 10">
    <name type="scientific">Rhodnius prolixus</name>
    <name type="common">Triatomid bug</name>
    <dbReference type="NCBI Taxonomy" id="13249"/>
    <lineage>
        <taxon>Eukaryota</taxon>
        <taxon>Metazoa</taxon>
        <taxon>Ecdysozoa</taxon>
        <taxon>Arthropoda</taxon>
        <taxon>Hexapoda</taxon>
        <taxon>Insecta</taxon>
        <taxon>Pterygota</taxon>
        <taxon>Neoptera</taxon>
        <taxon>Paraneoptera</taxon>
        <taxon>Hemiptera</taxon>
        <taxon>Heteroptera</taxon>
        <taxon>Panheteroptera</taxon>
        <taxon>Cimicomorpha</taxon>
        <taxon>Reduviidae</taxon>
        <taxon>Triatominae</taxon>
        <taxon>Rhodnius</taxon>
    </lineage>
</organism>
<dbReference type="GO" id="GO:0006635">
    <property type="term" value="P:fatty acid beta-oxidation"/>
    <property type="evidence" value="ECO:0007669"/>
    <property type="project" value="UniProtKB-UniPathway"/>
</dbReference>
<dbReference type="PANTHER" id="PTHR22589:SF16">
    <property type="entry name" value="CARNITINE O-PALMITOYLTRANSFERASE 2, MITOCHONDRIAL"/>
    <property type="match status" value="1"/>
</dbReference>
<evidence type="ECO:0000313" key="10">
    <source>
        <dbReference type="Proteomes" id="UP000015103"/>
    </source>
</evidence>
<dbReference type="AlphaFoldDB" id="T1HWF9"/>
<dbReference type="InterPro" id="IPR001131">
    <property type="entry name" value="Peptidase_M24B_aminopep-P_CS"/>
</dbReference>
<dbReference type="GO" id="GO:0005739">
    <property type="term" value="C:mitochondrion"/>
    <property type="evidence" value="ECO:0007669"/>
    <property type="project" value="TreeGrafter"/>
</dbReference>
<dbReference type="GO" id="GO:0046872">
    <property type="term" value="F:metal ion binding"/>
    <property type="evidence" value="ECO:0007669"/>
    <property type="project" value="UniProtKB-KW"/>
</dbReference>
<proteinExistence type="inferred from homology"/>
<keyword evidence="3" id="KW-0378">Hydrolase</keyword>
<reference evidence="9" key="1">
    <citation type="submission" date="2015-05" db="UniProtKB">
        <authorList>
            <consortium name="EnsemblMetazoa"/>
        </authorList>
    </citation>
    <scope>IDENTIFICATION</scope>
</reference>
<dbReference type="PROSITE" id="PS00491">
    <property type="entry name" value="PROLINE_PEPTIDASE"/>
    <property type="match status" value="1"/>
</dbReference>
<dbReference type="EnsemblMetazoa" id="RPRC008379-RA">
    <property type="protein sequence ID" value="RPRC008379-PA"/>
    <property type="gene ID" value="RPRC008379"/>
</dbReference>
<sequence>MGASHSGYASDITISFPVTGKFTSNQKIVYEAVLCARNAVINSAKPGVSWVDMHVLANKVMLQKLTEAGLLVGEVDAMIEAGLSGILQPHGLGHLLGIDVHDVGGYLPNTPPRPKQSYLKNLRTARILEEGIVLTVEPGCYFINALLDKAFADQNLSKFLNKSKIDEFRGFGGVRIEDVVVITNTGCAVLSPLPRSQNQNEDYQYLQKSSVPTLHFQKSLPRLPIPELEDSCKRYICAQQPLVDDTEMTQIVKNVNKMLKSDGPPLQKELKAIDAANRHTSYISRPWFDMYLTDRKPLPINYNPFLVFIDDPKPEYNHQLIRSANMVISSLRFMKSLRANLLEPEVFHLNPNKSNTKFFRTVTGMLPPAISWYGAYLFKAFPLDMSQYENLFNTSRIPKTGKDTLFHDNTTRHIIVMRGGHFFKVDVLDESGNILNAQDIYTGLDYILKEPYKAPEFPLGVLTVEERNTWATARSHLENTGNAEVLKVIDSAIFCLILDESQPTRDYKELIRQYLHSDGTNRFVMGVFKN</sequence>
<dbReference type="HOGENOM" id="CLU_514204_0_0_1"/>
<feature type="domain" description="Peptidase M24" evidence="7">
    <location>
        <begin position="1"/>
        <end position="184"/>
    </location>
</feature>
<name>T1HWF9_RHOPR</name>
<dbReference type="InterPro" id="IPR036005">
    <property type="entry name" value="Creatinase/aminopeptidase-like"/>
</dbReference>
<keyword evidence="10" id="KW-1185">Reference proteome</keyword>
<dbReference type="Pfam" id="PF00755">
    <property type="entry name" value="Carn_acyltransf"/>
    <property type="match status" value="1"/>
</dbReference>
<evidence type="ECO:0000256" key="5">
    <source>
        <dbReference type="ARBA" id="ARBA00048999"/>
    </source>
</evidence>
<dbReference type="Pfam" id="PF00557">
    <property type="entry name" value="Peptidase_M24"/>
    <property type="match status" value="1"/>
</dbReference>
<keyword evidence="4" id="KW-0012">Acyltransferase</keyword>
<dbReference type="InterPro" id="IPR000994">
    <property type="entry name" value="Pept_M24"/>
</dbReference>
<evidence type="ECO:0000256" key="6">
    <source>
        <dbReference type="RuleBase" id="RU000590"/>
    </source>
</evidence>
<comment type="pathway">
    <text evidence="1">Lipid metabolism; fatty acid beta-oxidation.</text>
</comment>
<dbReference type="Gene3D" id="3.90.230.10">
    <property type="entry name" value="Creatinase/methionine aminopeptidase superfamily"/>
    <property type="match status" value="1"/>
</dbReference>
<comment type="similarity">
    <text evidence="6">Belongs to the peptidase M24B family.</text>
</comment>
<dbReference type="InterPro" id="IPR039551">
    <property type="entry name" value="Cho/carn_acyl_trans"/>
</dbReference>
<dbReference type="Gene3D" id="1.20.1280.180">
    <property type="match status" value="1"/>
</dbReference>
<evidence type="ECO:0000256" key="1">
    <source>
        <dbReference type="ARBA" id="ARBA00005005"/>
    </source>
</evidence>
<dbReference type="InterPro" id="IPR042572">
    <property type="entry name" value="Carn_acyl_trans_N"/>
</dbReference>
<feature type="domain" description="Choline/carnitine acyltransferase" evidence="8">
    <location>
        <begin position="223"/>
        <end position="523"/>
    </location>
</feature>
<evidence type="ECO:0000256" key="4">
    <source>
        <dbReference type="ARBA" id="ARBA00023315"/>
    </source>
</evidence>
<dbReference type="PANTHER" id="PTHR22589">
    <property type="entry name" value="CARNITINE O-ACYLTRANSFERASE"/>
    <property type="match status" value="1"/>
</dbReference>
<dbReference type="eggNOG" id="KOG3719">
    <property type="taxonomic scope" value="Eukaryota"/>
</dbReference>
<evidence type="ECO:0000259" key="8">
    <source>
        <dbReference type="Pfam" id="PF00755"/>
    </source>
</evidence>
<dbReference type="GO" id="GO:0004095">
    <property type="term" value="F:carnitine O-palmitoyltransferase activity"/>
    <property type="evidence" value="ECO:0007669"/>
    <property type="project" value="TreeGrafter"/>
</dbReference>
<dbReference type="InterPro" id="IPR000542">
    <property type="entry name" value="Carn_acyl_trans"/>
</dbReference>
<accession>T1HWF9</accession>
<dbReference type="InParanoid" id="T1HWF9"/>
<evidence type="ECO:0000256" key="2">
    <source>
        <dbReference type="ARBA" id="ARBA00022723"/>
    </source>
</evidence>
<dbReference type="FunFam" id="1.10.275.20:FF:000001">
    <property type="entry name" value="carnitine O-palmitoyltransferase 2, mitochondrial"/>
    <property type="match status" value="1"/>
</dbReference>
<keyword evidence="4" id="KW-0808">Transferase</keyword>
<dbReference type="EMBL" id="ACPB03006442">
    <property type="status" value="NOT_ANNOTATED_CDS"/>
    <property type="molecule type" value="Genomic_DNA"/>
</dbReference>